<comment type="caution">
    <text evidence="1">The sequence shown here is derived from an EMBL/GenBank/DDBJ whole genome shotgun (WGS) entry which is preliminary data.</text>
</comment>
<evidence type="ECO:0000313" key="1">
    <source>
        <dbReference type="EMBL" id="KAK3494289.1"/>
    </source>
</evidence>
<dbReference type="AlphaFoldDB" id="A0AAJ0I9B9"/>
<name>A0AAJ0I9B9_9PEZI</name>
<reference evidence="1 2" key="1">
    <citation type="journal article" date="2023" name="Mol. Phylogenet. Evol.">
        <title>Genome-scale phylogeny and comparative genomics of the fungal order Sordariales.</title>
        <authorList>
            <person name="Hensen N."/>
            <person name="Bonometti L."/>
            <person name="Westerberg I."/>
            <person name="Brannstrom I.O."/>
            <person name="Guillou S."/>
            <person name="Cros-Aarteil S."/>
            <person name="Calhoun S."/>
            <person name="Haridas S."/>
            <person name="Kuo A."/>
            <person name="Mondo S."/>
            <person name="Pangilinan J."/>
            <person name="Riley R."/>
            <person name="LaButti K."/>
            <person name="Andreopoulos B."/>
            <person name="Lipzen A."/>
            <person name="Chen C."/>
            <person name="Yan M."/>
            <person name="Daum C."/>
            <person name="Ng V."/>
            <person name="Clum A."/>
            <person name="Steindorff A."/>
            <person name="Ohm R.A."/>
            <person name="Martin F."/>
            <person name="Silar P."/>
            <person name="Natvig D.O."/>
            <person name="Lalanne C."/>
            <person name="Gautier V."/>
            <person name="Ament-Velasquez S.L."/>
            <person name="Kruys A."/>
            <person name="Hutchinson M.I."/>
            <person name="Powell A.J."/>
            <person name="Barry K."/>
            <person name="Miller A.N."/>
            <person name="Grigoriev I.V."/>
            <person name="Debuchy R."/>
            <person name="Gladieux P."/>
            <person name="Hiltunen Thoren M."/>
            <person name="Johannesson H."/>
        </authorList>
    </citation>
    <scope>NUCLEOTIDE SEQUENCE [LARGE SCALE GENOMIC DNA]</scope>
    <source>
        <strain evidence="1 2">FGSC 10403</strain>
    </source>
</reference>
<proteinExistence type="predicted"/>
<sequence>MRYIYFDPNILRKYAPKAGKFPPLKEVPTYNLKEYFYNLFKYIYYNRDAFISFTFITSKGKKTVLNAISKIIRSGDLDNSNRDSNKSIAFKGLKNSGPLNPYNYYSYFTDRKCSIKEESIGKFYNDNKKDKVTFNIWKTFIEFNNLEINTITSKVVIKIPVFERPTPKEIREFIRKGRCFNCYKKGYISSEYSYKEKFVKCFDAYLNSITNII</sequence>
<dbReference type="EMBL" id="JAULSX010000003">
    <property type="protein sequence ID" value="KAK3494289.1"/>
    <property type="molecule type" value="Genomic_DNA"/>
</dbReference>
<dbReference type="GeneID" id="87876389"/>
<organism evidence="1 2">
    <name type="scientific">Neurospora hispaniola</name>
    <dbReference type="NCBI Taxonomy" id="588809"/>
    <lineage>
        <taxon>Eukaryota</taxon>
        <taxon>Fungi</taxon>
        <taxon>Dikarya</taxon>
        <taxon>Ascomycota</taxon>
        <taxon>Pezizomycotina</taxon>
        <taxon>Sordariomycetes</taxon>
        <taxon>Sordariomycetidae</taxon>
        <taxon>Sordariales</taxon>
        <taxon>Sordariaceae</taxon>
        <taxon>Neurospora</taxon>
    </lineage>
</organism>
<dbReference type="Proteomes" id="UP001285908">
    <property type="component" value="Unassembled WGS sequence"/>
</dbReference>
<evidence type="ECO:0000313" key="2">
    <source>
        <dbReference type="Proteomes" id="UP001285908"/>
    </source>
</evidence>
<accession>A0AAJ0I9B9</accession>
<gene>
    <name evidence="1" type="ORF">B0T23DRAFT_403288</name>
</gene>
<protein>
    <submittedName>
        <fullName evidence="1">Uncharacterized protein</fullName>
    </submittedName>
</protein>
<dbReference type="RefSeq" id="XP_062693718.1">
    <property type="nucleotide sequence ID" value="XM_062838767.1"/>
</dbReference>
<keyword evidence="2" id="KW-1185">Reference proteome</keyword>